<evidence type="ECO:0000313" key="3">
    <source>
        <dbReference type="Proteomes" id="UP001304671"/>
    </source>
</evidence>
<evidence type="ECO:0000313" key="2">
    <source>
        <dbReference type="EMBL" id="MEA5257624.1"/>
    </source>
</evidence>
<name>A0ABU5QL88_9BACT</name>
<protein>
    <submittedName>
        <fullName evidence="2">Dihydrofolate reductase family protein</fullName>
    </submittedName>
</protein>
<reference evidence="2 3" key="1">
    <citation type="submission" date="2023-12" db="EMBL/GenBank/DDBJ databases">
        <title>Novel species of the genus Arcicella isolated from rivers.</title>
        <authorList>
            <person name="Lu H."/>
        </authorList>
    </citation>
    <scope>NUCLEOTIDE SEQUENCE [LARGE SCALE GENOMIC DNA]</scope>
    <source>
        <strain evidence="2 3">LMG 21963</strain>
    </source>
</reference>
<dbReference type="EMBL" id="JAYFUL010000008">
    <property type="protein sequence ID" value="MEA5257624.1"/>
    <property type="molecule type" value="Genomic_DNA"/>
</dbReference>
<sequence>MNTQNAVYIAQSLDGYIADKNGGIAWLDSIANPDGDDMGYYAFFNRIDALVMGRVTFETVCGFDCEWPYNKPVFVLSNTIAKIPESHHQKAFLVKGTLTDILSQIHQKGYTRLYIDGGKTIQQFLKEDLIDEMIITTFPILLGGGFPLFGDLPQPLSFDVQSSQIFLGNLIQTHFIRKKH</sequence>
<feature type="domain" description="Bacterial bifunctional deaminase-reductase C-terminal" evidence="1">
    <location>
        <begin position="9"/>
        <end position="162"/>
    </location>
</feature>
<dbReference type="Pfam" id="PF01872">
    <property type="entry name" value="RibD_C"/>
    <property type="match status" value="1"/>
</dbReference>
<dbReference type="InterPro" id="IPR024072">
    <property type="entry name" value="DHFR-like_dom_sf"/>
</dbReference>
<dbReference type="Gene3D" id="3.40.430.10">
    <property type="entry name" value="Dihydrofolate Reductase, subunit A"/>
    <property type="match status" value="1"/>
</dbReference>
<dbReference type="RefSeq" id="WP_323248121.1">
    <property type="nucleotide sequence ID" value="NZ_JAYFUL010000008.1"/>
</dbReference>
<accession>A0ABU5QL88</accession>
<keyword evidence="3" id="KW-1185">Reference proteome</keyword>
<dbReference type="PANTHER" id="PTHR38011:SF11">
    <property type="entry name" value="2,5-DIAMINO-6-RIBOSYLAMINO-4(3H)-PYRIMIDINONE 5'-PHOSPHATE REDUCTASE"/>
    <property type="match status" value="1"/>
</dbReference>
<organism evidence="2 3">
    <name type="scientific">Arcicella aquatica</name>
    <dbReference type="NCBI Taxonomy" id="217141"/>
    <lineage>
        <taxon>Bacteria</taxon>
        <taxon>Pseudomonadati</taxon>
        <taxon>Bacteroidota</taxon>
        <taxon>Cytophagia</taxon>
        <taxon>Cytophagales</taxon>
        <taxon>Flectobacillaceae</taxon>
        <taxon>Arcicella</taxon>
    </lineage>
</organism>
<gene>
    <name evidence="2" type="ORF">VB264_07505</name>
</gene>
<dbReference type="SUPFAM" id="SSF53597">
    <property type="entry name" value="Dihydrofolate reductase-like"/>
    <property type="match status" value="1"/>
</dbReference>
<dbReference type="PANTHER" id="PTHR38011">
    <property type="entry name" value="DIHYDROFOLATE REDUCTASE FAMILY PROTEIN (AFU_ORTHOLOGUE AFUA_8G06820)"/>
    <property type="match status" value="1"/>
</dbReference>
<dbReference type="InterPro" id="IPR002734">
    <property type="entry name" value="RibDG_C"/>
</dbReference>
<proteinExistence type="predicted"/>
<dbReference type="InterPro" id="IPR050765">
    <property type="entry name" value="Riboflavin_Biosynth_HTPR"/>
</dbReference>
<evidence type="ECO:0000259" key="1">
    <source>
        <dbReference type="Pfam" id="PF01872"/>
    </source>
</evidence>
<dbReference type="Proteomes" id="UP001304671">
    <property type="component" value="Unassembled WGS sequence"/>
</dbReference>
<comment type="caution">
    <text evidence="2">The sequence shown here is derived from an EMBL/GenBank/DDBJ whole genome shotgun (WGS) entry which is preliminary data.</text>
</comment>